<sequence>MKREHHHLHPNPQYTQQEVDPPSGGSCSSAAATAGTEKTKMWEEEEEAQDCGGMDELLAVLGYKVRSSDMADVAQKLEHLEEVMGTVQEDGLSHLASDTVHYNPSDLSTWLETMISELNPPLSNYDPQPPPPPPPQQSSVTSLSIDDSFLAPAESSSISDVYSSSHHHQQQNMNTPRVFEDSSTDMYNYDLKAAIPGKVVYNNSSLNQAHNIDSSSSSSHRNKRLKLKPSSINGPFGVPIPSESSSTRPVVLVDSQENGVRLVHTLLACADAVQQDNLTIAEALVNQISFLAVSQAGAMRKVATYFAEGLARRIYRLYPQNPLDHSFSDILQMHFYETCPYLKFAHFTANQAILEAFEGRKRVHVIDFSMNQRMQWPTLMQALALRPGGPPAFRLTGIGPPAHDNSDHLQEVGWKLAQLAETIHVEFEYRGFVAKSLDDLDASMLELRPNEVESVAVNSVFELHKLLARPGAIEKVLSVVKQMKPEIFTIVEQEASHNGPVFLDRFNESLHYYSTLFDSLEGSLNTQDKMMSEVYLGKQICNVVACEGVDRVERHETLNQWRNRMGSAGFVPAHLGSNAYKQASTLLELFAGGEGYRVEENNGCLLLGWHTRPLIATSAWKLDCKPAMLAL</sequence>
<comment type="function">
    <text evidence="9">Transcriptional regulator that acts as a repressor of the gibberellin (GA) signaling pathway. Probably acts by participating in large multiprotein complexes that repress transcription of GA-inducible genes.</text>
</comment>
<keyword evidence="5 9" id="KW-0805">Transcription regulation</keyword>
<dbReference type="InterPro" id="IPR021914">
    <property type="entry name" value="TF_DELLA_N"/>
</dbReference>
<evidence type="ECO:0000256" key="4">
    <source>
        <dbReference type="ARBA" id="ARBA00022941"/>
    </source>
</evidence>
<dbReference type="EMBL" id="BDDD01000305">
    <property type="protein sequence ID" value="GAV63437.1"/>
    <property type="molecule type" value="Genomic_DNA"/>
</dbReference>
<feature type="compositionally biased region" description="Pro residues" evidence="10">
    <location>
        <begin position="127"/>
        <end position="136"/>
    </location>
</feature>
<comment type="domain">
    <text evidence="9">The DELLA motif is required for its GA-induced degradation.</text>
</comment>
<reference evidence="13" key="1">
    <citation type="submission" date="2016-04" db="EMBL/GenBank/DDBJ databases">
        <title>Cephalotus genome sequencing.</title>
        <authorList>
            <person name="Fukushima K."/>
            <person name="Hasebe M."/>
            <person name="Fang X."/>
        </authorList>
    </citation>
    <scope>NUCLEOTIDE SEQUENCE [LARGE SCALE GENOMIC DNA]</scope>
    <source>
        <strain evidence="13">cv. St1</strain>
    </source>
</reference>
<dbReference type="FunFam" id="1.10.10.1290:FF:000001">
    <property type="entry name" value="DELLA protein GAI"/>
    <property type="match status" value="1"/>
</dbReference>
<keyword evidence="13" id="KW-1185">Reference proteome</keyword>
<dbReference type="PROSITE" id="PS50985">
    <property type="entry name" value="GRAS"/>
    <property type="match status" value="1"/>
</dbReference>
<keyword evidence="7 9" id="KW-0539">Nucleus</keyword>
<dbReference type="Pfam" id="PF12041">
    <property type="entry name" value="DELLA"/>
    <property type="match status" value="1"/>
</dbReference>
<feature type="region of interest" description="VHIID" evidence="8">
    <location>
        <begin position="332"/>
        <end position="397"/>
    </location>
</feature>
<feature type="region of interest" description="Disordered" evidence="10">
    <location>
        <begin position="1"/>
        <end position="50"/>
    </location>
</feature>
<dbReference type="GO" id="GO:0009740">
    <property type="term" value="P:gibberellic acid mediated signaling pathway"/>
    <property type="evidence" value="ECO:0007669"/>
    <property type="project" value="UniProtKB-UniRule"/>
</dbReference>
<evidence type="ECO:0000256" key="9">
    <source>
        <dbReference type="RuleBase" id="RU367159"/>
    </source>
</evidence>
<dbReference type="Proteomes" id="UP000187406">
    <property type="component" value="Unassembled WGS sequence"/>
</dbReference>
<keyword evidence="4 9" id="KW-0939">Gibberellin signaling pathway</keyword>
<feature type="compositionally biased region" description="Low complexity" evidence="10">
    <location>
        <begin position="23"/>
        <end position="36"/>
    </location>
</feature>
<comment type="subcellular location">
    <subcellularLocation>
        <location evidence="1 9">Nucleus</location>
    </subcellularLocation>
</comment>
<dbReference type="GO" id="GO:0016036">
    <property type="term" value="P:cellular response to phosphate starvation"/>
    <property type="evidence" value="ECO:0007669"/>
    <property type="project" value="UniProtKB-ARBA"/>
</dbReference>
<evidence type="ECO:0000313" key="13">
    <source>
        <dbReference type="Proteomes" id="UP000187406"/>
    </source>
</evidence>
<accession>A0A1Q3B5Z6</accession>
<feature type="region of interest" description="SAW" evidence="8">
    <location>
        <begin position="545"/>
        <end position="621"/>
    </location>
</feature>
<proteinExistence type="inferred from homology"/>
<dbReference type="FunCoup" id="A0A1Q3B5Z6">
    <property type="interactions" value="1348"/>
</dbReference>
<evidence type="ECO:0000259" key="11">
    <source>
        <dbReference type="Pfam" id="PF12041"/>
    </source>
</evidence>
<dbReference type="GO" id="GO:0005634">
    <property type="term" value="C:nucleus"/>
    <property type="evidence" value="ECO:0007669"/>
    <property type="project" value="UniProtKB-SubCell"/>
</dbReference>
<feature type="region of interest" description="Disordered" evidence="10">
    <location>
        <begin position="209"/>
        <end position="246"/>
    </location>
</feature>
<keyword evidence="3" id="KW-0832">Ubl conjugation</keyword>
<evidence type="ECO:0000313" key="12">
    <source>
        <dbReference type="EMBL" id="GAV63437.1"/>
    </source>
</evidence>
<gene>
    <name evidence="12" type="ORF">CFOL_v3_06955</name>
</gene>
<dbReference type="InterPro" id="IPR038088">
    <property type="entry name" value="DELLA_N_sf"/>
</dbReference>
<comment type="similarity">
    <text evidence="2 9">Belongs to the GRAS family. DELLA subfamily.</text>
</comment>
<organism evidence="12 13">
    <name type="scientific">Cephalotus follicularis</name>
    <name type="common">Albany pitcher plant</name>
    <dbReference type="NCBI Taxonomy" id="3775"/>
    <lineage>
        <taxon>Eukaryota</taxon>
        <taxon>Viridiplantae</taxon>
        <taxon>Streptophyta</taxon>
        <taxon>Embryophyta</taxon>
        <taxon>Tracheophyta</taxon>
        <taxon>Spermatophyta</taxon>
        <taxon>Magnoliopsida</taxon>
        <taxon>eudicotyledons</taxon>
        <taxon>Gunneridae</taxon>
        <taxon>Pentapetalae</taxon>
        <taxon>rosids</taxon>
        <taxon>fabids</taxon>
        <taxon>Oxalidales</taxon>
        <taxon>Cephalotaceae</taxon>
        <taxon>Cephalotus</taxon>
    </lineage>
</organism>
<dbReference type="InParanoid" id="A0A1Q3B5Z6"/>
<name>A0A1Q3B5Z6_CEPFO</name>
<feature type="domain" description="Transcriptional factor DELLA N-terminal" evidence="11">
    <location>
        <begin position="55"/>
        <end position="121"/>
    </location>
</feature>
<dbReference type="GO" id="GO:0045944">
    <property type="term" value="P:positive regulation of transcription by RNA polymerase II"/>
    <property type="evidence" value="ECO:0007669"/>
    <property type="project" value="UniProtKB-ARBA"/>
</dbReference>
<evidence type="ECO:0000256" key="5">
    <source>
        <dbReference type="ARBA" id="ARBA00023015"/>
    </source>
</evidence>
<evidence type="ECO:0000256" key="10">
    <source>
        <dbReference type="SAM" id="MobiDB-lite"/>
    </source>
</evidence>
<evidence type="ECO:0000256" key="2">
    <source>
        <dbReference type="ARBA" id="ARBA00010273"/>
    </source>
</evidence>
<keyword evidence="6 9" id="KW-0804">Transcription</keyword>
<dbReference type="PANTHER" id="PTHR31636">
    <property type="entry name" value="OSJNBA0084A10.13 PROTEIN-RELATED"/>
    <property type="match status" value="1"/>
</dbReference>
<evidence type="ECO:0000256" key="8">
    <source>
        <dbReference type="PROSITE-ProRule" id="PRU01191"/>
    </source>
</evidence>
<feature type="region of interest" description="Leucine repeat II (LRII)" evidence="8">
    <location>
        <begin position="411"/>
        <end position="443"/>
    </location>
</feature>
<dbReference type="Pfam" id="PF03514">
    <property type="entry name" value="GRAS"/>
    <property type="match status" value="1"/>
</dbReference>
<dbReference type="STRING" id="3775.A0A1Q3B5Z6"/>
<feature type="short sequence motif" description="LXXLL motif" evidence="8">
    <location>
        <begin position="463"/>
        <end position="467"/>
    </location>
</feature>
<evidence type="ECO:0000256" key="7">
    <source>
        <dbReference type="ARBA" id="ARBA00023242"/>
    </source>
</evidence>
<evidence type="ECO:0000256" key="6">
    <source>
        <dbReference type="ARBA" id="ARBA00023163"/>
    </source>
</evidence>
<comment type="caution">
    <text evidence="8">Lacks conserved residue(s) required for the propagation of feature annotation.</text>
</comment>
<dbReference type="OrthoDB" id="761920at2759"/>
<evidence type="ECO:0000256" key="3">
    <source>
        <dbReference type="ARBA" id="ARBA00022843"/>
    </source>
</evidence>
<feature type="region of interest" description="Disordered" evidence="10">
    <location>
        <begin position="156"/>
        <end position="180"/>
    </location>
</feature>
<dbReference type="InterPro" id="IPR005202">
    <property type="entry name" value="TF_GRAS"/>
</dbReference>
<dbReference type="AlphaFoldDB" id="A0A1Q3B5Z6"/>
<feature type="region of interest" description="Disordered" evidence="10">
    <location>
        <begin position="118"/>
        <end position="142"/>
    </location>
</feature>
<protein>
    <recommendedName>
        <fullName evidence="9">DELLA protein</fullName>
    </recommendedName>
</protein>
<dbReference type="Gene3D" id="1.10.10.1290">
    <property type="entry name" value="Transcriptional regulator DELLA, N-terminal domain"/>
    <property type="match status" value="1"/>
</dbReference>
<feature type="short sequence motif" description="VHIID" evidence="8">
    <location>
        <begin position="363"/>
        <end position="367"/>
    </location>
</feature>
<evidence type="ECO:0000256" key="1">
    <source>
        <dbReference type="ARBA" id="ARBA00004123"/>
    </source>
</evidence>
<dbReference type="SMART" id="SM01129">
    <property type="entry name" value="DELLA"/>
    <property type="match status" value="1"/>
</dbReference>
<comment type="caution">
    <text evidence="12">The sequence shown here is derived from an EMBL/GenBank/DDBJ whole genome shotgun (WGS) entry which is preliminary data.</text>
</comment>